<evidence type="ECO:0000313" key="4">
    <source>
        <dbReference type="Proteomes" id="UP000623067"/>
    </source>
</evidence>
<dbReference type="SUPFAM" id="SSF56563">
    <property type="entry name" value="Major capsid protein gp5"/>
    <property type="match status" value="1"/>
</dbReference>
<organism evidence="3 4">
    <name type="scientific">Sphingomonas metalli</name>
    <dbReference type="NCBI Taxonomy" id="1779358"/>
    <lineage>
        <taxon>Bacteria</taxon>
        <taxon>Pseudomonadati</taxon>
        <taxon>Pseudomonadota</taxon>
        <taxon>Alphaproteobacteria</taxon>
        <taxon>Sphingomonadales</taxon>
        <taxon>Sphingomonadaceae</taxon>
        <taxon>Sphingomonas</taxon>
    </lineage>
</organism>
<evidence type="ECO:0000259" key="2">
    <source>
        <dbReference type="Pfam" id="PF05065"/>
    </source>
</evidence>
<dbReference type="Gene3D" id="3.30.2400.10">
    <property type="entry name" value="Major capsid protein gp5"/>
    <property type="match status" value="1"/>
</dbReference>
<dbReference type="AlphaFoldDB" id="A0A916WP95"/>
<dbReference type="Proteomes" id="UP000623067">
    <property type="component" value="Unassembled WGS sequence"/>
</dbReference>
<evidence type="ECO:0000313" key="3">
    <source>
        <dbReference type="EMBL" id="GGB21463.1"/>
    </source>
</evidence>
<reference evidence="3" key="1">
    <citation type="journal article" date="2014" name="Int. J. Syst. Evol. Microbiol.">
        <title>Complete genome sequence of Corynebacterium casei LMG S-19264T (=DSM 44701T), isolated from a smear-ripened cheese.</title>
        <authorList>
            <consortium name="US DOE Joint Genome Institute (JGI-PGF)"/>
            <person name="Walter F."/>
            <person name="Albersmeier A."/>
            <person name="Kalinowski J."/>
            <person name="Ruckert C."/>
        </authorList>
    </citation>
    <scope>NUCLEOTIDE SEQUENCE</scope>
    <source>
        <strain evidence="3">CGMCC 1.15330</strain>
    </source>
</reference>
<dbReference type="InterPro" id="IPR024455">
    <property type="entry name" value="Phage_capsid"/>
</dbReference>
<comment type="subcellular location">
    <subcellularLocation>
        <location evidence="1">Virion</location>
    </subcellularLocation>
</comment>
<comment type="caution">
    <text evidence="3">The sequence shown here is derived from an EMBL/GenBank/DDBJ whole genome shotgun (WGS) entry which is preliminary data.</text>
</comment>
<dbReference type="Gene3D" id="3.30.2320.10">
    <property type="entry name" value="hypothetical protein PF0899 domain"/>
    <property type="match status" value="1"/>
</dbReference>
<dbReference type="InterPro" id="IPR054612">
    <property type="entry name" value="Phage_capsid-like_C"/>
</dbReference>
<dbReference type="Pfam" id="PF05065">
    <property type="entry name" value="Phage_capsid"/>
    <property type="match status" value="1"/>
</dbReference>
<name>A0A916WP95_9SPHN</name>
<feature type="domain" description="Phage capsid-like C-terminal" evidence="2">
    <location>
        <begin position="133"/>
        <end position="407"/>
    </location>
</feature>
<dbReference type="RefSeq" id="WP_188657462.1">
    <property type="nucleotide sequence ID" value="NZ_BMIH01000001.1"/>
</dbReference>
<reference evidence="3" key="2">
    <citation type="submission" date="2020-09" db="EMBL/GenBank/DDBJ databases">
        <authorList>
            <person name="Sun Q."/>
            <person name="Zhou Y."/>
        </authorList>
    </citation>
    <scope>NUCLEOTIDE SEQUENCE</scope>
    <source>
        <strain evidence="3">CGMCC 1.15330</strain>
    </source>
</reference>
<keyword evidence="4" id="KW-1185">Reference proteome</keyword>
<dbReference type="NCBIfam" id="TIGR01554">
    <property type="entry name" value="major_cap_HK97"/>
    <property type="match status" value="1"/>
</dbReference>
<accession>A0A916WP95</accession>
<sequence>MNIKALRDQRAAKATEARNLIESNTGAGYTKEISDKVDAIYEEIDRIDASIAAAERQAQIDGDAAQDDAGRELDDRVRSQLNPEQREQQDRYNNAFRAFILRGERGMTQAETQALIAGPAIQNAQSIGSPASGGYLVPAGWGGQLLEALAMFGGMRDVATVFSTAGGNPLPWPTVDETAAEGEIVPENVAAADSDVTFGTTQIGAYKYSSKVVTIPFELLQDQGPGIDVEAFVRRALAMRIARITNRHFTLGDGVGKPQGLVTAAPVGRAGLTGSATSVSPDDLIFLEHSVDPAYRSLPGVGWMFHDSTLRDLKRLKDNDGRPLWLPGYTAKEPDTFLRYKYTINQHMPVMAASAKSILFGDLSSYMIRDIMQVTLFRFDDSAYTKKGQIGFLAWSRHDGKLVTAGAPVKAYQNSAS</sequence>
<dbReference type="EMBL" id="BMIH01000001">
    <property type="protein sequence ID" value="GGB21463.1"/>
    <property type="molecule type" value="Genomic_DNA"/>
</dbReference>
<evidence type="ECO:0000256" key="1">
    <source>
        <dbReference type="ARBA" id="ARBA00004328"/>
    </source>
</evidence>
<gene>
    <name evidence="3" type="ORF">GCM10011380_08790</name>
</gene>
<proteinExistence type="predicted"/>
<protein>
    <submittedName>
        <fullName evidence="3">Phage capsid protein</fullName>
    </submittedName>
</protein>